<dbReference type="Proteomes" id="UP000314285">
    <property type="component" value="Unassembled WGS sequence"/>
</dbReference>
<feature type="signal peptide" evidence="1">
    <location>
        <begin position="1"/>
        <end position="21"/>
    </location>
</feature>
<name>A0A2T1J057_ACIRA</name>
<comment type="caution">
    <text evidence="3">The sequence shown here is derived from an EMBL/GenBank/DDBJ whole genome shotgun (WGS) entry which is preliminary data.</text>
</comment>
<sequence>MKKTGLGILFVSILSSSTLYAMTELDDNALSQVEGQALLNLTYNQGINSGSMQQSNMGFYRLGLAAELSLNANIKKLQLGCGGSKGAGCDIDIDNIALTGINPVDGSYVNSDFVLNNPFIEFAIDNPNSAATRQVAGFRLGALSALGMMSIGGNSDLSKLNDDKGINSLSGDIGVRVTNANIKGIQVTLLGLPISTADAKVTDYATTLVVNRSSTFDLLGMDANSTLNIAGYPLLKNLHLDTNMKDIPFSTVHRLVIADSNGGATSNASLSLQNKDIFWQNVTDNSWKANAAQKGWWMSIPDTQFANLNMDGSNVKLPISSAVGGLLGATVNIDPMDLGQLPISNCYGGLKFC</sequence>
<evidence type="ECO:0000313" key="2">
    <source>
        <dbReference type="EMBL" id="HCM31183.1"/>
    </source>
</evidence>
<dbReference type="EMBL" id="VFBM01000007">
    <property type="protein sequence ID" value="TNX91352.1"/>
    <property type="molecule type" value="Genomic_DNA"/>
</dbReference>
<dbReference type="AlphaFoldDB" id="A0A2T1J057"/>
<evidence type="ECO:0000313" key="5">
    <source>
        <dbReference type="Proteomes" id="UP000314285"/>
    </source>
</evidence>
<accession>A0A2T1J057</accession>
<evidence type="ECO:0000256" key="1">
    <source>
        <dbReference type="SAM" id="SignalP"/>
    </source>
</evidence>
<protein>
    <submittedName>
        <fullName evidence="3">Uncharacterized protein</fullName>
    </submittedName>
</protein>
<gene>
    <name evidence="2" type="ORF">DIC32_06000</name>
    <name evidence="3" type="ORF">FHY67_10195</name>
</gene>
<keyword evidence="1" id="KW-0732">Signal</keyword>
<reference evidence="3 5" key="2">
    <citation type="submission" date="2019-06" db="EMBL/GenBank/DDBJ databases">
        <title>Genome of Acinetobacter radioresistens APH1, a phenol degrading strain.</title>
        <authorList>
            <person name="Liu Y."/>
        </authorList>
    </citation>
    <scope>NUCLEOTIDE SEQUENCE [LARGE SCALE GENOMIC DNA]</scope>
    <source>
        <strain evidence="3 5">APH1</strain>
    </source>
</reference>
<evidence type="ECO:0000313" key="4">
    <source>
        <dbReference type="Proteomes" id="UP000262257"/>
    </source>
</evidence>
<dbReference type="Proteomes" id="UP000262257">
    <property type="component" value="Unassembled WGS sequence"/>
</dbReference>
<dbReference type="EMBL" id="DPXL01000078">
    <property type="protein sequence ID" value="HCM31183.1"/>
    <property type="molecule type" value="Genomic_DNA"/>
</dbReference>
<dbReference type="RefSeq" id="WP_005018748.1">
    <property type="nucleotide sequence ID" value="NZ_BKHE01000009.1"/>
</dbReference>
<evidence type="ECO:0000313" key="3">
    <source>
        <dbReference type="EMBL" id="TNX91352.1"/>
    </source>
</evidence>
<feature type="chain" id="PRO_5044070767" evidence="1">
    <location>
        <begin position="22"/>
        <end position="353"/>
    </location>
</feature>
<reference evidence="2 4" key="1">
    <citation type="journal article" date="2018" name="Nat. Biotechnol.">
        <title>A standardized bacterial taxonomy based on genome phylogeny substantially revises the tree of life.</title>
        <authorList>
            <person name="Parks D.H."/>
            <person name="Chuvochina M."/>
            <person name="Waite D.W."/>
            <person name="Rinke C."/>
            <person name="Skarshewski A."/>
            <person name="Chaumeil P.A."/>
            <person name="Hugenholtz P."/>
        </authorList>
    </citation>
    <scope>NUCLEOTIDE SEQUENCE [LARGE SCALE GENOMIC DNA]</scope>
    <source>
        <strain evidence="2">UBA10045</strain>
    </source>
</reference>
<proteinExistence type="predicted"/>
<organism evidence="3 5">
    <name type="scientific">Acinetobacter radioresistens</name>
    <dbReference type="NCBI Taxonomy" id="40216"/>
    <lineage>
        <taxon>Bacteria</taxon>
        <taxon>Pseudomonadati</taxon>
        <taxon>Pseudomonadota</taxon>
        <taxon>Gammaproteobacteria</taxon>
        <taxon>Moraxellales</taxon>
        <taxon>Moraxellaceae</taxon>
        <taxon>Acinetobacter</taxon>
    </lineage>
</organism>